<name>A0A1D9GGV6_9GAMM</name>
<dbReference type="Proteomes" id="UP000177445">
    <property type="component" value="Chromosome"/>
</dbReference>
<dbReference type="GO" id="GO:0006313">
    <property type="term" value="P:DNA transposition"/>
    <property type="evidence" value="ECO:0007669"/>
    <property type="project" value="InterPro"/>
</dbReference>
<reference evidence="2 3" key="1">
    <citation type="submission" date="2016-10" db="EMBL/GenBank/DDBJ databases">
        <title>Marinobacter salinus sp. nov., a moderately halophilic bacterium isolated from a tidal flat environment.</title>
        <authorList>
            <person name="Park S.-J."/>
        </authorList>
    </citation>
    <scope>NUCLEOTIDE SEQUENCE [LARGE SCALE GENOMIC DNA]</scope>
    <source>
        <strain evidence="2 3">Hb8</strain>
    </source>
</reference>
<evidence type="ECO:0000313" key="2">
    <source>
        <dbReference type="EMBL" id="AOY86781.1"/>
    </source>
</evidence>
<feature type="domain" description="Transposase IS200-like" evidence="1">
    <location>
        <begin position="9"/>
        <end position="125"/>
    </location>
</feature>
<evidence type="ECO:0000313" key="3">
    <source>
        <dbReference type="Proteomes" id="UP000177445"/>
    </source>
</evidence>
<dbReference type="InterPro" id="IPR036515">
    <property type="entry name" value="Transposase_17_sf"/>
</dbReference>
<dbReference type="PANTHER" id="PTHR34322">
    <property type="entry name" value="TRANSPOSASE, Y1_TNP DOMAIN-CONTAINING"/>
    <property type="match status" value="1"/>
</dbReference>
<dbReference type="AlphaFoldDB" id="A0A1D9GGV6"/>
<sequence>MPRQARVIVPGFPHHIVQRGHNRQPVFVERRDFEYYLANLQEWKQVYELEVFSYCLMTNHVHLVVYANDNVTAIPQLMKRLAGRQTRFLNALEKRSGSLWEGRYKISPIDTDAYLLACCRYVELNPVKAGMVDSAESYEWSSYSARVGLSPCHWLDEPDTFRALAGNHEMRVEAYRQFVEQKNDLQSDELIRSAINSNKLTGGNKFVDEIEKRIGIRVETRKPGRPASGK</sequence>
<dbReference type="RefSeq" id="WP_070964543.1">
    <property type="nucleotide sequence ID" value="NZ_CP017715.1"/>
</dbReference>
<dbReference type="InterPro" id="IPR002686">
    <property type="entry name" value="Transposase_17"/>
</dbReference>
<keyword evidence="3" id="KW-1185">Reference proteome</keyword>
<dbReference type="SMART" id="SM01321">
    <property type="entry name" value="Y1_Tnp"/>
    <property type="match status" value="1"/>
</dbReference>
<dbReference type="EMBL" id="CP017715">
    <property type="protein sequence ID" value="AOY86781.1"/>
    <property type="molecule type" value="Genomic_DNA"/>
</dbReference>
<dbReference type="OrthoDB" id="9814067at2"/>
<evidence type="ECO:0000259" key="1">
    <source>
        <dbReference type="SMART" id="SM01321"/>
    </source>
</evidence>
<organism evidence="2 3">
    <name type="scientific">Marinobacter salinus</name>
    <dbReference type="NCBI Taxonomy" id="1874317"/>
    <lineage>
        <taxon>Bacteria</taxon>
        <taxon>Pseudomonadati</taxon>
        <taxon>Pseudomonadota</taxon>
        <taxon>Gammaproteobacteria</taxon>
        <taxon>Pseudomonadales</taxon>
        <taxon>Marinobacteraceae</taxon>
        <taxon>Marinobacter</taxon>
    </lineage>
</organism>
<dbReference type="SUPFAM" id="SSF143422">
    <property type="entry name" value="Transposase IS200-like"/>
    <property type="match status" value="1"/>
</dbReference>
<dbReference type="PANTHER" id="PTHR34322:SF2">
    <property type="entry name" value="TRANSPOSASE IS200-LIKE DOMAIN-CONTAINING PROTEIN"/>
    <property type="match status" value="1"/>
</dbReference>
<protein>
    <submittedName>
        <fullName evidence="2">Transposase</fullName>
    </submittedName>
</protein>
<proteinExistence type="predicted"/>
<dbReference type="KEGG" id="msq:BKP64_00530"/>
<gene>
    <name evidence="2" type="ORF">BKP64_00530</name>
</gene>
<dbReference type="Gene3D" id="3.30.70.1290">
    <property type="entry name" value="Transposase IS200-like"/>
    <property type="match status" value="1"/>
</dbReference>
<accession>A0A1D9GGV6</accession>
<dbReference type="Pfam" id="PF01797">
    <property type="entry name" value="Y1_Tnp"/>
    <property type="match status" value="1"/>
</dbReference>
<dbReference type="GO" id="GO:0004803">
    <property type="term" value="F:transposase activity"/>
    <property type="evidence" value="ECO:0007669"/>
    <property type="project" value="InterPro"/>
</dbReference>
<dbReference type="GO" id="GO:0003677">
    <property type="term" value="F:DNA binding"/>
    <property type="evidence" value="ECO:0007669"/>
    <property type="project" value="InterPro"/>
</dbReference>